<sequence>MRQFSLQELRARNKFTQEYMAERLGISRQAYINIEKNPSSATCKRMMEIAAVLGVTLGEIFLDSYHTNSDVKGAR</sequence>
<evidence type="ECO:0000313" key="3">
    <source>
        <dbReference type="EMBL" id="MSA91484.1"/>
    </source>
</evidence>
<dbReference type="OrthoDB" id="6386941at2"/>
<evidence type="ECO:0000313" key="6">
    <source>
        <dbReference type="Proteomes" id="UP000480929"/>
    </source>
</evidence>
<dbReference type="Proteomes" id="UP000433575">
    <property type="component" value="Unassembled WGS sequence"/>
</dbReference>
<dbReference type="InterPro" id="IPR010982">
    <property type="entry name" value="Lambda_DNA-bd_dom_sf"/>
</dbReference>
<accession>A0A6N7SC47</accession>
<dbReference type="Proteomes" id="UP000480929">
    <property type="component" value="Unassembled WGS sequence"/>
</dbReference>
<proteinExistence type="predicted"/>
<dbReference type="AlphaFoldDB" id="A0A6N7SC47"/>
<reference evidence="5 6" key="1">
    <citation type="journal article" date="2019" name="Nat. Med.">
        <title>A library of human gut bacterial isolates paired with longitudinal multiomics data enables mechanistic microbiome research.</title>
        <authorList>
            <person name="Poyet M."/>
            <person name="Groussin M."/>
            <person name="Gibbons S.M."/>
            <person name="Avila-Pacheco J."/>
            <person name="Jiang X."/>
            <person name="Kearney S.M."/>
            <person name="Perrotta A.R."/>
            <person name="Berdy B."/>
            <person name="Zhao S."/>
            <person name="Lieberman T.D."/>
            <person name="Swanson P.K."/>
            <person name="Smith M."/>
            <person name="Roesemann S."/>
            <person name="Alexander J.E."/>
            <person name="Rich S.A."/>
            <person name="Livny J."/>
            <person name="Vlamakis H."/>
            <person name="Clish C."/>
            <person name="Bullock K."/>
            <person name="Deik A."/>
            <person name="Scott J."/>
            <person name="Pierce K.A."/>
            <person name="Xavier R.J."/>
            <person name="Alm E.J."/>
        </authorList>
    </citation>
    <scope>NUCLEOTIDE SEQUENCE [LARGE SCALE GENOMIC DNA]</scope>
    <source>
        <strain evidence="3 5">BIOML-A4</strain>
        <strain evidence="4 6">BIOML-A5</strain>
    </source>
</reference>
<dbReference type="EMBL" id="WKPJ01000066">
    <property type="protein sequence ID" value="MSA91484.1"/>
    <property type="molecule type" value="Genomic_DNA"/>
</dbReference>
<dbReference type="PROSITE" id="PS50943">
    <property type="entry name" value="HTH_CROC1"/>
    <property type="match status" value="1"/>
</dbReference>
<keyword evidence="6" id="KW-1185">Reference proteome</keyword>
<dbReference type="Gene3D" id="1.10.260.40">
    <property type="entry name" value="lambda repressor-like DNA-binding domains"/>
    <property type="match status" value="1"/>
</dbReference>
<evidence type="ECO:0000313" key="4">
    <source>
        <dbReference type="EMBL" id="MSC35300.1"/>
    </source>
</evidence>
<dbReference type="PANTHER" id="PTHR46558">
    <property type="entry name" value="TRACRIPTIONAL REGULATORY PROTEIN-RELATED-RELATED"/>
    <property type="match status" value="1"/>
</dbReference>
<keyword evidence="1" id="KW-0238">DNA-binding</keyword>
<evidence type="ECO:0000313" key="5">
    <source>
        <dbReference type="Proteomes" id="UP000433575"/>
    </source>
</evidence>
<comment type="caution">
    <text evidence="3">The sequence shown here is derived from an EMBL/GenBank/DDBJ whole genome shotgun (WGS) entry which is preliminary data.</text>
</comment>
<dbReference type="CDD" id="cd00093">
    <property type="entry name" value="HTH_XRE"/>
    <property type="match status" value="1"/>
</dbReference>
<dbReference type="SUPFAM" id="SSF47413">
    <property type="entry name" value="lambda repressor-like DNA-binding domains"/>
    <property type="match status" value="1"/>
</dbReference>
<dbReference type="GO" id="GO:0003677">
    <property type="term" value="F:DNA binding"/>
    <property type="evidence" value="ECO:0007669"/>
    <property type="project" value="UniProtKB-KW"/>
</dbReference>
<protein>
    <submittedName>
        <fullName evidence="3">Helix-turn-helix domain-containing protein</fullName>
    </submittedName>
</protein>
<dbReference type="InterPro" id="IPR001387">
    <property type="entry name" value="Cro/C1-type_HTH"/>
</dbReference>
<evidence type="ECO:0000256" key="1">
    <source>
        <dbReference type="ARBA" id="ARBA00023125"/>
    </source>
</evidence>
<organism evidence="3 5">
    <name type="scientific">Holdemania massiliensis</name>
    <dbReference type="NCBI Taxonomy" id="1468449"/>
    <lineage>
        <taxon>Bacteria</taxon>
        <taxon>Bacillati</taxon>
        <taxon>Bacillota</taxon>
        <taxon>Erysipelotrichia</taxon>
        <taxon>Erysipelotrichales</taxon>
        <taxon>Erysipelotrichaceae</taxon>
        <taxon>Holdemania</taxon>
    </lineage>
</organism>
<dbReference type="PANTHER" id="PTHR46558:SF4">
    <property type="entry name" value="DNA-BIDING PHAGE PROTEIN"/>
    <property type="match status" value="1"/>
</dbReference>
<gene>
    <name evidence="4" type="ORF">GKD88_19515</name>
    <name evidence="3" type="ORF">GKE08_19405</name>
</gene>
<name>A0A6N7SC47_9FIRM</name>
<evidence type="ECO:0000259" key="2">
    <source>
        <dbReference type="PROSITE" id="PS50943"/>
    </source>
</evidence>
<feature type="domain" description="HTH cro/C1-type" evidence="2">
    <location>
        <begin position="6"/>
        <end position="60"/>
    </location>
</feature>
<dbReference type="RefSeq" id="WP_154240712.1">
    <property type="nucleotide sequence ID" value="NZ_WKPI01000073.1"/>
</dbReference>
<dbReference type="SMART" id="SM00530">
    <property type="entry name" value="HTH_XRE"/>
    <property type="match status" value="1"/>
</dbReference>
<dbReference type="Pfam" id="PF01381">
    <property type="entry name" value="HTH_3"/>
    <property type="match status" value="1"/>
</dbReference>
<dbReference type="EMBL" id="WKPI01000073">
    <property type="protein sequence ID" value="MSC35300.1"/>
    <property type="molecule type" value="Genomic_DNA"/>
</dbReference>